<dbReference type="EMBL" id="JPKY01000010">
    <property type="protein sequence ID" value="KFH47416.1"/>
    <property type="molecule type" value="Genomic_DNA"/>
</dbReference>
<accession>A0A086TDI4</accession>
<dbReference type="GO" id="GO:0000785">
    <property type="term" value="C:chromatin"/>
    <property type="evidence" value="ECO:0007669"/>
    <property type="project" value="TreeGrafter"/>
</dbReference>
<proteinExistence type="predicted"/>
<dbReference type="AlphaFoldDB" id="A0A086TDI4"/>
<dbReference type="GO" id="GO:0008278">
    <property type="term" value="C:cohesin complex"/>
    <property type="evidence" value="ECO:0007669"/>
    <property type="project" value="TreeGrafter"/>
</dbReference>
<evidence type="ECO:0000256" key="1">
    <source>
        <dbReference type="SAM" id="MobiDB-lite"/>
    </source>
</evidence>
<dbReference type="Pfam" id="PF24571">
    <property type="entry name" value="HEAT_SCC3-SA"/>
    <property type="match status" value="1"/>
</dbReference>
<evidence type="ECO:0000259" key="2">
    <source>
        <dbReference type="PROSITE" id="PS51425"/>
    </source>
</evidence>
<feature type="compositionally biased region" description="Polar residues" evidence="1">
    <location>
        <begin position="12"/>
        <end position="23"/>
    </location>
</feature>
<dbReference type="GO" id="GO:0007062">
    <property type="term" value="P:sister chromatid cohesion"/>
    <property type="evidence" value="ECO:0007669"/>
    <property type="project" value="UniProtKB-ARBA"/>
</dbReference>
<dbReference type="InterPro" id="IPR039662">
    <property type="entry name" value="Cohesin_Scc3/SA"/>
</dbReference>
<gene>
    <name evidence="3" type="ORF">ACRE_017570</name>
</gene>
<dbReference type="SUPFAM" id="SSF48371">
    <property type="entry name" value="ARM repeat"/>
    <property type="match status" value="1"/>
</dbReference>
<comment type="caution">
    <text evidence="3">The sequence shown here is derived from an EMBL/GenBank/DDBJ whole genome shotgun (WGS) entry which is preliminary data.</text>
</comment>
<dbReference type="HOGENOM" id="CLU_003254_0_0_1"/>
<dbReference type="GO" id="GO:0003682">
    <property type="term" value="F:chromatin binding"/>
    <property type="evidence" value="ECO:0007669"/>
    <property type="project" value="TreeGrafter"/>
</dbReference>
<dbReference type="PANTHER" id="PTHR11199">
    <property type="entry name" value="STROMAL ANTIGEN"/>
    <property type="match status" value="1"/>
</dbReference>
<dbReference type="OrthoDB" id="498590at2759"/>
<dbReference type="Pfam" id="PF21581">
    <property type="entry name" value="SCD"/>
    <property type="match status" value="1"/>
</dbReference>
<dbReference type="InterPro" id="IPR056396">
    <property type="entry name" value="HEAT_SCC3-SA"/>
</dbReference>
<dbReference type="PANTHER" id="PTHR11199:SF0">
    <property type="entry name" value="LD34181P-RELATED"/>
    <property type="match status" value="1"/>
</dbReference>
<dbReference type="Proteomes" id="UP000029964">
    <property type="component" value="Unassembled WGS sequence"/>
</dbReference>
<feature type="region of interest" description="Disordered" evidence="1">
    <location>
        <begin position="1"/>
        <end position="141"/>
    </location>
</feature>
<evidence type="ECO:0000313" key="3">
    <source>
        <dbReference type="EMBL" id="KFH47416.1"/>
    </source>
</evidence>
<dbReference type="InterPro" id="IPR016024">
    <property type="entry name" value="ARM-type_fold"/>
</dbReference>
<protein>
    <submittedName>
        <fullName evidence="3">Cohesin subunit-like protein</fullName>
    </submittedName>
</protein>
<dbReference type="InterPro" id="IPR013721">
    <property type="entry name" value="STAG"/>
</dbReference>
<reference evidence="4" key="1">
    <citation type="journal article" date="2014" name="Genome Announc.">
        <title>Genome sequence and annotation of Acremonium chrysogenum, producer of the beta-lactam antibiotic cephalosporin C.</title>
        <authorList>
            <person name="Terfehr D."/>
            <person name="Dahlmann T.A."/>
            <person name="Specht T."/>
            <person name="Zadra I."/>
            <person name="Kuernsteiner H."/>
            <person name="Kueck U."/>
        </authorList>
    </citation>
    <scope>NUCLEOTIDE SEQUENCE [LARGE SCALE GENOMIC DNA]</scope>
    <source>
        <strain evidence="4">ATCC 11550 / CBS 779.69 / DSM 880 / IAM 14645 / JCM 23072 / IMI 49137</strain>
    </source>
</reference>
<dbReference type="GO" id="GO:0005634">
    <property type="term" value="C:nucleus"/>
    <property type="evidence" value="ECO:0007669"/>
    <property type="project" value="TreeGrafter"/>
</dbReference>
<dbReference type="PROSITE" id="PS51425">
    <property type="entry name" value="SCD"/>
    <property type="match status" value="1"/>
</dbReference>
<feature type="compositionally biased region" description="Basic and acidic residues" evidence="1">
    <location>
        <begin position="1130"/>
        <end position="1142"/>
    </location>
</feature>
<feature type="compositionally biased region" description="Basic residues" evidence="1">
    <location>
        <begin position="96"/>
        <end position="114"/>
    </location>
</feature>
<feature type="domain" description="SCD" evidence="2">
    <location>
        <begin position="357"/>
        <end position="440"/>
    </location>
</feature>
<dbReference type="Gene3D" id="1.25.10.10">
    <property type="entry name" value="Leucine-rich Repeat Variant"/>
    <property type="match status" value="1"/>
</dbReference>
<organism evidence="3 4">
    <name type="scientific">Hapsidospora chrysogenum (strain ATCC 11550 / CBS 779.69 / DSM 880 / IAM 14645 / JCM 23072 / IMI 49137)</name>
    <name type="common">Acremonium chrysogenum</name>
    <dbReference type="NCBI Taxonomy" id="857340"/>
    <lineage>
        <taxon>Eukaryota</taxon>
        <taxon>Fungi</taxon>
        <taxon>Dikarya</taxon>
        <taxon>Ascomycota</taxon>
        <taxon>Pezizomycotina</taxon>
        <taxon>Sordariomycetes</taxon>
        <taxon>Hypocreomycetidae</taxon>
        <taxon>Hypocreales</taxon>
        <taxon>Bionectriaceae</taxon>
        <taxon>Hapsidospora</taxon>
    </lineage>
</organism>
<feature type="region of interest" description="Disordered" evidence="1">
    <location>
        <begin position="990"/>
        <end position="1022"/>
    </location>
</feature>
<feature type="region of interest" description="Disordered" evidence="1">
    <location>
        <begin position="1095"/>
        <end position="1181"/>
    </location>
</feature>
<feature type="compositionally biased region" description="Low complexity" evidence="1">
    <location>
        <begin position="1160"/>
        <end position="1172"/>
    </location>
</feature>
<evidence type="ECO:0000313" key="4">
    <source>
        <dbReference type="Proteomes" id="UP000029964"/>
    </source>
</evidence>
<feature type="compositionally biased region" description="Acidic residues" evidence="1">
    <location>
        <begin position="1120"/>
        <end position="1129"/>
    </location>
</feature>
<feature type="compositionally biased region" description="Acidic residues" evidence="1">
    <location>
        <begin position="1001"/>
        <end position="1022"/>
    </location>
</feature>
<feature type="compositionally biased region" description="Polar residues" evidence="1">
    <location>
        <begin position="116"/>
        <end position="127"/>
    </location>
</feature>
<keyword evidence="4" id="KW-1185">Reference proteome</keyword>
<dbReference type="InterPro" id="IPR020839">
    <property type="entry name" value="SCD"/>
</dbReference>
<name>A0A086TDI4_HAPC1</name>
<sequence length="1181" mass="132522">MQPARLPLRQIMDNNASTSPDPDTTSRRRSGRVVRAPDKFSPQHAAQNAAKRKRDGADDGDDDNDENDENGVPELDDEDSDDLDRDSDDDHEPSRRSRKSQSKRTKKPSAKKPKTNGTQTAASSRTVTLPRMPKKSIRLDTADKGDGLYGEIFGSGELSGVVAQQWLERYRKDEAQALLELINCVLKCVGCEQEVTLDDIRDPENIPNRLADLHNAYQEQQETEYPLISKAKTAKSFRDLLVGFFQMLVEVLHESEVLYKDKDLMDNIHSWLGSMSSSSLRPFRHTATTIALAVTSGLVQVTYTLDHRITNIEQQLHASKRSKAKAKSFEIGLNLNEATEYRKYCTETIQSFFDTVFVHRYRDYDAKIRTECVEALGNWIWELPTIFMEPSYLRYLGWMLSDTNAATRQEVLKQLGRIFKRDAEQIGHFIDRFRPRLVEMATRDAEVSVRVGAIQVIDSLRAAALLEPNEIDSIGELIFDSELRIRKAVVGFFVACVNDVHEGKVEEIGGTDVLEEFDGVDEDDFESPRKEWANVKCLAETLATYDSQIEQRQQSSGAAGLDIAVDLLGGSAPETRISLASQVLYDKVNEIKQWQILAGYLLYDHTASTKSKSKSKKTPESAFKNAVAPSSSEESILLKVLAAAVKTGIAQTTELDKGKRRGQRMEAPEAQEEIAIELAGIIPQLLNKFGAEPETATTVLRLEHFLNLGIFQQLRQDSSQYGKLLDEICTQFSRHVDSRVISEAAAALLHARQHEELEELADEKLSTLWENTVNDLRNFDKTGELAVRGNLPETSLQGLSTTLMKISKLAGISDCIDVLDGEVDSSDSSSSVIEVLVKIVHRGKYEPQEDEIDDLEDEVVSYAIKACQFYFMWRARAVSKLLSDGVSLSDSVIDRLSVLRSTYRRYLIETFSSRAAIDELRLFATGSLCDLHLTLATLRTPIERFRPSSSSAAEPSAAANLKTLTQEIEPGLIPELIAIFDGAEKQYAKKTKRDKVLNPPAEDEDPVDDEEEVDEDEDEDLSKEERIAAELKAEKALCELTAKLVMAISAKVLDQSGPSPGKLRRRMLRNQTKLGHNFKEILNYLDEEKMLRKAASNKKLGKPAPAAPRKQQEQQRSAEIIEDDEDEDIFDHSEGEREKSADLEDDPIIDDGPDEEDEQQTQQQQQQQQQSNDLDDEILGD</sequence>
<dbReference type="InterPro" id="IPR011989">
    <property type="entry name" value="ARM-like"/>
</dbReference>
<dbReference type="STRING" id="857340.A0A086TDI4"/>
<feature type="compositionally biased region" description="Acidic residues" evidence="1">
    <location>
        <begin position="58"/>
        <end position="91"/>
    </location>
</feature>
<feature type="compositionally biased region" description="Acidic residues" evidence="1">
    <location>
        <begin position="1143"/>
        <end position="1159"/>
    </location>
</feature>
<dbReference type="Pfam" id="PF08514">
    <property type="entry name" value="STAG"/>
    <property type="match status" value="1"/>
</dbReference>